<dbReference type="PANTHER" id="PTHR30055:SF234">
    <property type="entry name" value="HTH-TYPE TRANSCRIPTIONAL REGULATOR BETI"/>
    <property type="match status" value="1"/>
</dbReference>
<dbReference type="EMBL" id="JBHSHP010000008">
    <property type="protein sequence ID" value="MFC4753903.1"/>
    <property type="molecule type" value="Genomic_DNA"/>
</dbReference>
<evidence type="ECO:0000259" key="5">
    <source>
        <dbReference type="PROSITE" id="PS50977"/>
    </source>
</evidence>
<name>A0ABV9PQ29_9ACTN</name>
<dbReference type="Pfam" id="PF00440">
    <property type="entry name" value="TetR_N"/>
    <property type="match status" value="1"/>
</dbReference>
<reference evidence="7" key="1">
    <citation type="journal article" date="2019" name="Int. J. Syst. Evol. Microbiol.">
        <title>The Global Catalogue of Microorganisms (GCM) 10K type strain sequencing project: providing services to taxonomists for standard genome sequencing and annotation.</title>
        <authorList>
            <consortium name="The Broad Institute Genomics Platform"/>
            <consortium name="The Broad Institute Genome Sequencing Center for Infectious Disease"/>
            <person name="Wu L."/>
            <person name="Ma J."/>
        </authorList>
    </citation>
    <scope>NUCLEOTIDE SEQUENCE [LARGE SCALE GENOMIC DNA]</scope>
    <source>
        <strain evidence="7">JCM 11882</strain>
    </source>
</reference>
<evidence type="ECO:0000256" key="1">
    <source>
        <dbReference type="ARBA" id="ARBA00023015"/>
    </source>
</evidence>
<dbReference type="InterPro" id="IPR050109">
    <property type="entry name" value="HTH-type_TetR-like_transc_reg"/>
</dbReference>
<dbReference type="SUPFAM" id="SSF46689">
    <property type="entry name" value="Homeodomain-like"/>
    <property type="match status" value="1"/>
</dbReference>
<comment type="caution">
    <text evidence="6">The sequence shown here is derived from an EMBL/GenBank/DDBJ whole genome shotgun (WGS) entry which is preliminary data.</text>
</comment>
<protein>
    <submittedName>
        <fullName evidence="6">TetR/AcrR family transcriptional regulator</fullName>
    </submittedName>
</protein>
<sequence length="184" mass="20485">MTTGARKYDSSRRQQQGRERILEAALDLARASGGWNWVDITFKTVADAAGVSERTVYRHFPTQSDLHEALLLRINQDAGISYDDLSVDDVSELVGRLFTSLSTFDRALHTQPTPSDAAIAMNRDRMQALLDACGGDRRLAALLDVLWSNDTYERLSSIWRMPTDDAVDAVTWAIDRLLSPEGLA</sequence>
<accession>A0ABV9PQ29</accession>
<proteinExistence type="predicted"/>
<evidence type="ECO:0000313" key="7">
    <source>
        <dbReference type="Proteomes" id="UP001595836"/>
    </source>
</evidence>
<dbReference type="Proteomes" id="UP001595836">
    <property type="component" value="Unassembled WGS sequence"/>
</dbReference>
<keyword evidence="2 4" id="KW-0238">DNA-binding</keyword>
<evidence type="ECO:0000256" key="3">
    <source>
        <dbReference type="ARBA" id="ARBA00023163"/>
    </source>
</evidence>
<organism evidence="6 7">
    <name type="scientific">Dietzia aurantiaca</name>
    <dbReference type="NCBI Taxonomy" id="983873"/>
    <lineage>
        <taxon>Bacteria</taxon>
        <taxon>Bacillati</taxon>
        <taxon>Actinomycetota</taxon>
        <taxon>Actinomycetes</taxon>
        <taxon>Mycobacteriales</taxon>
        <taxon>Dietziaceae</taxon>
        <taxon>Dietzia</taxon>
    </lineage>
</organism>
<keyword evidence="3" id="KW-0804">Transcription</keyword>
<dbReference type="InterPro" id="IPR009057">
    <property type="entry name" value="Homeodomain-like_sf"/>
</dbReference>
<evidence type="ECO:0000256" key="2">
    <source>
        <dbReference type="ARBA" id="ARBA00023125"/>
    </source>
</evidence>
<feature type="DNA-binding region" description="H-T-H motif" evidence="4">
    <location>
        <begin position="41"/>
        <end position="60"/>
    </location>
</feature>
<dbReference type="PROSITE" id="PS50977">
    <property type="entry name" value="HTH_TETR_2"/>
    <property type="match status" value="1"/>
</dbReference>
<dbReference type="PANTHER" id="PTHR30055">
    <property type="entry name" value="HTH-TYPE TRANSCRIPTIONAL REGULATOR RUTR"/>
    <property type="match status" value="1"/>
</dbReference>
<dbReference type="InterPro" id="IPR001647">
    <property type="entry name" value="HTH_TetR"/>
</dbReference>
<feature type="domain" description="HTH tetR-type" evidence="5">
    <location>
        <begin position="15"/>
        <end position="78"/>
    </location>
</feature>
<evidence type="ECO:0000313" key="6">
    <source>
        <dbReference type="EMBL" id="MFC4753903.1"/>
    </source>
</evidence>
<gene>
    <name evidence="6" type="ORF">ACFO7U_03795</name>
</gene>
<dbReference type="Gene3D" id="1.10.357.10">
    <property type="entry name" value="Tetracycline Repressor, domain 2"/>
    <property type="match status" value="1"/>
</dbReference>
<keyword evidence="7" id="KW-1185">Reference proteome</keyword>
<evidence type="ECO:0000256" key="4">
    <source>
        <dbReference type="PROSITE-ProRule" id="PRU00335"/>
    </source>
</evidence>
<dbReference type="RefSeq" id="WP_344988530.1">
    <property type="nucleotide sequence ID" value="NZ_BAABCD010000005.1"/>
</dbReference>
<keyword evidence="1" id="KW-0805">Transcription regulation</keyword>